<reference evidence="5 6" key="1">
    <citation type="submission" date="2020-08" db="EMBL/GenBank/DDBJ databases">
        <title>Genomic Encyclopedia of Type Strains, Phase III (KMG-III): the genomes of soil and plant-associated and newly described type strains.</title>
        <authorList>
            <person name="Whitman W."/>
        </authorList>
    </citation>
    <scope>NUCLEOTIDE SEQUENCE [LARGE SCALE GENOMIC DNA]</scope>
    <source>
        <strain evidence="5 6">CECT 3266</strain>
    </source>
</reference>
<proteinExistence type="predicted"/>
<comment type="caution">
    <text evidence="5">The sequence shown here is derived from an EMBL/GenBank/DDBJ whole genome shotgun (WGS) entry which is preliminary data.</text>
</comment>
<dbReference type="InterPro" id="IPR011990">
    <property type="entry name" value="TPR-like_helical_dom_sf"/>
</dbReference>
<dbReference type="Pfam" id="PF00196">
    <property type="entry name" value="GerE"/>
    <property type="match status" value="1"/>
</dbReference>
<keyword evidence="6" id="KW-1185">Reference proteome</keyword>
<keyword evidence="2" id="KW-0067">ATP-binding</keyword>
<dbReference type="GO" id="GO:0005524">
    <property type="term" value="F:ATP binding"/>
    <property type="evidence" value="ECO:0007669"/>
    <property type="project" value="UniProtKB-KW"/>
</dbReference>
<dbReference type="InterPro" id="IPR036388">
    <property type="entry name" value="WH-like_DNA-bd_sf"/>
</dbReference>
<dbReference type="InterPro" id="IPR016032">
    <property type="entry name" value="Sig_transdc_resp-reg_C-effctor"/>
</dbReference>
<keyword evidence="1" id="KW-0547">Nucleotide-binding</keyword>
<feature type="domain" description="HTH luxR-type" evidence="4">
    <location>
        <begin position="864"/>
        <end position="929"/>
    </location>
</feature>
<dbReference type="InterPro" id="IPR000792">
    <property type="entry name" value="Tscrpt_reg_LuxR_C"/>
</dbReference>
<protein>
    <submittedName>
        <fullName evidence="5">DNA-binding CsgD family transcriptional regulator</fullName>
    </submittedName>
</protein>
<evidence type="ECO:0000313" key="6">
    <source>
        <dbReference type="Proteomes" id="UP000556084"/>
    </source>
</evidence>
<evidence type="ECO:0000313" key="5">
    <source>
        <dbReference type="EMBL" id="MBB4893398.1"/>
    </source>
</evidence>
<sequence>MAVSVDAGQGGIRQLVGRSVELNGLIRHAARARAGAARAVLVRGPAGIGRTSLLAAVADRLRAAGITVRHHTGRLDDAGTGRRGAGALFGPELTRGTPPAPPARDAYAVHRLLHGHAVGLMDKGPLALVLDDAQWCDETSLRGVDFILRRAATRPLFVLLSQRTDCHGPGTPVLAELLAQDRCALVELGPLGDGATSRIVGQALGAAPDERFVRRCAEISRGNPQLLHRLLAGLREAGVRPDAAGVHKLGALGDGVVASSVPDSLAGQPRHVRQVARALAVLGRAETDLLAAVSGVTGKRMAAAMEALRRHEVITPGTPDTMSDAVRTAVLADLPAPGLEELRARAARVLNDTGRPATEVADQLVLLAEVDEPWMLAVLRDAAAEAPGRATAKAAVRYLQRALTAALTETQRKDVRVELAKASAQVAPAMALWHLRQALDTAVGPHDRAAIAVDYGMAAVGTPNAPEAVRVLGTVLDALPDGPGAGVTLADRELRTSVEAALLVTAVNEKAAMATVRERARAWPVPLGDSPAERRLLSVASAYAALEGRPAREAASLARRALRVEEAAPAGWWVLGSSLVLGLADEADEALTGLERALATTRARSEPRLHIAALANRSLTLHGIGDVTAALDAARAAVEFAAQSERTAGTPMPHIALSTALLSQGRADEADAILDRIGGRGTDRHIWEWHHYLYAKGRARRELGDLEGALEVWRQCGRSLAEAGVTNPVLAPWWLPATTTLSRLGRGVEAAATIARAEESIRRWGTPRARGTGLLAAAMATGGRARLDLLSEALEVLADSPARLEHAKAAYQLGHELLSRDDAPAARRHLRLAIELATRCGYHALGAVARNLLVTAGGRMPQLAASPLDSLTESERRIAALAKRGVSNREIAEALFITPRTVEMHLTNVYRKLDVRGRTDLPGGLGSHKTPGHRRRRTAADATVPSH</sequence>
<gene>
    <name evidence="5" type="ORF">FHS39_002429</name>
</gene>
<dbReference type="PANTHER" id="PTHR16305:SF35">
    <property type="entry name" value="TRANSCRIPTIONAL ACTIVATOR DOMAIN"/>
    <property type="match status" value="1"/>
</dbReference>
<evidence type="ECO:0000256" key="3">
    <source>
        <dbReference type="SAM" id="MobiDB-lite"/>
    </source>
</evidence>
<dbReference type="Gene3D" id="1.25.40.10">
    <property type="entry name" value="Tetratricopeptide repeat domain"/>
    <property type="match status" value="1"/>
</dbReference>
<dbReference type="SUPFAM" id="SSF46894">
    <property type="entry name" value="C-terminal effector domain of the bipartite response regulators"/>
    <property type="match status" value="1"/>
</dbReference>
<evidence type="ECO:0000256" key="2">
    <source>
        <dbReference type="ARBA" id="ARBA00022840"/>
    </source>
</evidence>
<accession>A0A7W7LPE4</accession>
<dbReference type="SUPFAM" id="SSF52540">
    <property type="entry name" value="P-loop containing nucleoside triphosphate hydrolases"/>
    <property type="match status" value="1"/>
</dbReference>
<dbReference type="Pfam" id="PF13191">
    <property type="entry name" value="AAA_16"/>
    <property type="match status" value="1"/>
</dbReference>
<feature type="region of interest" description="Disordered" evidence="3">
    <location>
        <begin position="920"/>
        <end position="947"/>
    </location>
</feature>
<dbReference type="InterPro" id="IPR027417">
    <property type="entry name" value="P-loop_NTPase"/>
</dbReference>
<dbReference type="InterPro" id="IPR041664">
    <property type="entry name" value="AAA_16"/>
</dbReference>
<dbReference type="PANTHER" id="PTHR16305">
    <property type="entry name" value="TESTICULAR SOLUBLE ADENYLYL CYCLASE"/>
    <property type="match status" value="1"/>
</dbReference>
<dbReference type="GO" id="GO:0004016">
    <property type="term" value="F:adenylate cyclase activity"/>
    <property type="evidence" value="ECO:0007669"/>
    <property type="project" value="TreeGrafter"/>
</dbReference>
<dbReference type="PROSITE" id="PS00622">
    <property type="entry name" value="HTH_LUXR_1"/>
    <property type="match status" value="1"/>
</dbReference>
<dbReference type="SMART" id="SM00421">
    <property type="entry name" value="HTH_LUXR"/>
    <property type="match status" value="1"/>
</dbReference>
<dbReference type="GO" id="GO:0005737">
    <property type="term" value="C:cytoplasm"/>
    <property type="evidence" value="ECO:0007669"/>
    <property type="project" value="TreeGrafter"/>
</dbReference>
<evidence type="ECO:0000256" key="1">
    <source>
        <dbReference type="ARBA" id="ARBA00022741"/>
    </source>
</evidence>
<dbReference type="GO" id="GO:0006355">
    <property type="term" value="P:regulation of DNA-templated transcription"/>
    <property type="evidence" value="ECO:0007669"/>
    <property type="project" value="InterPro"/>
</dbReference>
<dbReference type="Gene3D" id="1.10.10.10">
    <property type="entry name" value="Winged helix-like DNA-binding domain superfamily/Winged helix DNA-binding domain"/>
    <property type="match status" value="1"/>
</dbReference>
<name>A0A7W7LPE4_9ACTN</name>
<dbReference type="PROSITE" id="PS50043">
    <property type="entry name" value="HTH_LUXR_2"/>
    <property type="match status" value="1"/>
</dbReference>
<dbReference type="GO" id="GO:0003677">
    <property type="term" value="F:DNA binding"/>
    <property type="evidence" value="ECO:0007669"/>
    <property type="project" value="UniProtKB-KW"/>
</dbReference>
<dbReference type="PRINTS" id="PR00038">
    <property type="entry name" value="HTHLUXR"/>
</dbReference>
<organism evidence="5 6">
    <name type="scientific">Streptomyces olivoverticillatus</name>
    <dbReference type="NCBI Taxonomy" id="66427"/>
    <lineage>
        <taxon>Bacteria</taxon>
        <taxon>Bacillati</taxon>
        <taxon>Actinomycetota</taxon>
        <taxon>Actinomycetes</taxon>
        <taxon>Kitasatosporales</taxon>
        <taxon>Streptomycetaceae</taxon>
        <taxon>Streptomyces</taxon>
    </lineage>
</organism>
<dbReference type="SUPFAM" id="SSF48452">
    <property type="entry name" value="TPR-like"/>
    <property type="match status" value="1"/>
</dbReference>
<keyword evidence="5" id="KW-0238">DNA-binding</keyword>
<feature type="region of interest" description="Disordered" evidence="3">
    <location>
        <begin position="74"/>
        <end position="101"/>
    </location>
</feature>
<dbReference type="CDD" id="cd06170">
    <property type="entry name" value="LuxR_C_like"/>
    <property type="match status" value="1"/>
</dbReference>
<dbReference type="Proteomes" id="UP000556084">
    <property type="component" value="Unassembled WGS sequence"/>
</dbReference>
<evidence type="ECO:0000259" key="4">
    <source>
        <dbReference type="PROSITE" id="PS50043"/>
    </source>
</evidence>
<dbReference type="RefSeq" id="WP_184349253.1">
    <property type="nucleotide sequence ID" value="NZ_JACHJH010000003.1"/>
</dbReference>
<dbReference type="AlphaFoldDB" id="A0A7W7LPE4"/>
<dbReference type="EMBL" id="JACHJH010000003">
    <property type="protein sequence ID" value="MBB4893398.1"/>
    <property type="molecule type" value="Genomic_DNA"/>
</dbReference>